<dbReference type="Gene3D" id="3.20.20.100">
    <property type="entry name" value="NADP-dependent oxidoreductase domain"/>
    <property type="match status" value="1"/>
</dbReference>
<feature type="domain" description="NADP-dependent oxidoreductase" evidence="3">
    <location>
        <begin position="15"/>
        <end position="313"/>
    </location>
</feature>
<comment type="caution">
    <text evidence="4">The sequence shown here is derived from an EMBL/GenBank/DDBJ whole genome shotgun (WGS) entry which is preliminary data.</text>
</comment>
<protein>
    <recommendedName>
        <fullName evidence="3">NADP-dependent oxidoreductase domain-containing protein</fullName>
    </recommendedName>
</protein>
<evidence type="ECO:0000313" key="5">
    <source>
        <dbReference type="Proteomes" id="UP001150942"/>
    </source>
</evidence>
<reference evidence="4" key="1">
    <citation type="submission" date="2022-11" db="EMBL/GenBank/DDBJ databases">
        <authorList>
            <person name="Petersen C."/>
        </authorList>
    </citation>
    <scope>NUCLEOTIDE SEQUENCE</scope>
    <source>
        <strain evidence="4">IBT 20477</strain>
    </source>
</reference>
<reference evidence="4" key="2">
    <citation type="journal article" date="2023" name="IMA Fungus">
        <title>Comparative genomic study of the Penicillium genus elucidates a diverse pangenome and 15 lateral gene transfer events.</title>
        <authorList>
            <person name="Petersen C."/>
            <person name="Sorensen T."/>
            <person name="Nielsen M.R."/>
            <person name="Sondergaard T.E."/>
            <person name="Sorensen J.L."/>
            <person name="Fitzpatrick D.A."/>
            <person name="Frisvad J.C."/>
            <person name="Nielsen K.L."/>
        </authorList>
    </citation>
    <scope>NUCLEOTIDE SEQUENCE</scope>
    <source>
        <strain evidence="4">IBT 20477</strain>
    </source>
</reference>
<dbReference type="InterPro" id="IPR023210">
    <property type="entry name" value="NADP_OxRdtase_dom"/>
</dbReference>
<dbReference type="PANTHER" id="PTHR43364:SF4">
    <property type="entry name" value="NAD(P)-LINKED OXIDOREDUCTASE SUPERFAMILY PROTEIN"/>
    <property type="match status" value="1"/>
</dbReference>
<sequence>MSAPFSKQTLVALAAGTHTWAPTPESEATQDEVVTILQKHGITSLDTARSYGMGASEESIGNKNLGAKFSVWTKAPTGLGGGAGKRENILEQGRKSNEVLRLSKIPLYLLHAPDESVPVAETLGAIQTLYEEGRFEKFGLSNMSRDQVLEHYNYAKSQNFILPTVYQASYSPVVRGIETNLLSTLRELGISIQAYSPLAAGFLSKTVEQIENGNGTERWDPNSPYGMVNRHLYYKPSYLKVLRVYGKLSEESGVSKAGLAYRWVRYHSALKGELGDAMIIGANSAKQFRETVEEVEKGRLEQWVAERIDELWESVKDDAPIDNLRAIRDVIGGQGK</sequence>
<evidence type="ECO:0000256" key="2">
    <source>
        <dbReference type="ARBA" id="ARBA00038157"/>
    </source>
</evidence>
<evidence type="ECO:0000259" key="3">
    <source>
        <dbReference type="Pfam" id="PF00248"/>
    </source>
</evidence>
<dbReference type="PANTHER" id="PTHR43364">
    <property type="entry name" value="NADH-SPECIFIC METHYLGLYOXAL REDUCTASE-RELATED"/>
    <property type="match status" value="1"/>
</dbReference>
<accession>A0A9W9N883</accession>
<dbReference type="EMBL" id="JAPQKQ010000001">
    <property type="protein sequence ID" value="KAJ5214268.1"/>
    <property type="molecule type" value="Genomic_DNA"/>
</dbReference>
<proteinExistence type="inferred from homology"/>
<name>A0A9W9N883_9EURO</name>
<dbReference type="OrthoDB" id="48988at2759"/>
<evidence type="ECO:0000313" key="4">
    <source>
        <dbReference type="EMBL" id="KAJ5214268.1"/>
    </source>
</evidence>
<comment type="similarity">
    <text evidence="2">Belongs to the aldo/keto reductase family. Aldo/keto reductase 2 subfamily.</text>
</comment>
<gene>
    <name evidence="4" type="ORF">N7449_001437</name>
</gene>
<dbReference type="Proteomes" id="UP001150942">
    <property type="component" value="Unassembled WGS sequence"/>
</dbReference>
<keyword evidence="1" id="KW-0560">Oxidoreductase</keyword>
<keyword evidence="5" id="KW-1185">Reference proteome</keyword>
<dbReference type="InterPro" id="IPR050523">
    <property type="entry name" value="AKR_Detox_Biosynth"/>
</dbReference>
<dbReference type="SUPFAM" id="SSF51430">
    <property type="entry name" value="NAD(P)-linked oxidoreductase"/>
    <property type="match status" value="1"/>
</dbReference>
<evidence type="ECO:0000256" key="1">
    <source>
        <dbReference type="ARBA" id="ARBA00023002"/>
    </source>
</evidence>
<dbReference type="AlphaFoldDB" id="A0A9W9N883"/>
<organism evidence="4 5">
    <name type="scientific">Penicillium cf. viridicatum</name>
    <dbReference type="NCBI Taxonomy" id="2972119"/>
    <lineage>
        <taxon>Eukaryota</taxon>
        <taxon>Fungi</taxon>
        <taxon>Dikarya</taxon>
        <taxon>Ascomycota</taxon>
        <taxon>Pezizomycotina</taxon>
        <taxon>Eurotiomycetes</taxon>
        <taxon>Eurotiomycetidae</taxon>
        <taxon>Eurotiales</taxon>
        <taxon>Aspergillaceae</taxon>
        <taxon>Penicillium</taxon>
    </lineage>
</organism>
<dbReference type="InterPro" id="IPR036812">
    <property type="entry name" value="NAD(P)_OxRdtase_dom_sf"/>
</dbReference>
<dbReference type="GO" id="GO:0016491">
    <property type="term" value="F:oxidoreductase activity"/>
    <property type="evidence" value="ECO:0007669"/>
    <property type="project" value="UniProtKB-KW"/>
</dbReference>
<dbReference type="Pfam" id="PF00248">
    <property type="entry name" value="Aldo_ket_red"/>
    <property type="match status" value="1"/>
</dbReference>
<dbReference type="CDD" id="cd19075">
    <property type="entry name" value="AKR_AKR7A1-5"/>
    <property type="match status" value="1"/>
</dbReference>